<accession>A0A2T0ZC58</accession>
<dbReference type="Gene3D" id="3.20.20.140">
    <property type="entry name" value="Metal-dependent hydrolases"/>
    <property type="match status" value="1"/>
</dbReference>
<dbReference type="Gene3D" id="2.30.40.10">
    <property type="entry name" value="Urease, subunit C, domain 1"/>
    <property type="match status" value="1"/>
</dbReference>
<keyword evidence="3" id="KW-1185">Reference proteome</keyword>
<dbReference type="InterPro" id="IPR011059">
    <property type="entry name" value="Metal-dep_hydrolase_composite"/>
</dbReference>
<dbReference type="InterPro" id="IPR013108">
    <property type="entry name" value="Amidohydro_3"/>
</dbReference>
<dbReference type="RefSeq" id="WP_106350862.1">
    <property type="nucleotide sequence ID" value="NZ_PVUE01000024.1"/>
</dbReference>
<dbReference type="Proteomes" id="UP000237752">
    <property type="component" value="Unassembled WGS sequence"/>
</dbReference>
<dbReference type="GO" id="GO:0016810">
    <property type="term" value="F:hydrolase activity, acting on carbon-nitrogen (but not peptide) bonds"/>
    <property type="evidence" value="ECO:0007669"/>
    <property type="project" value="InterPro"/>
</dbReference>
<evidence type="ECO:0000313" key="3">
    <source>
        <dbReference type="Proteomes" id="UP000237752"/>
    </source>
</evidence>
<evidence type="ECO:0000313" key="2">
    <source>
        <dbReference type="EMBL" id="PRZ33891.1"/>
    </source>
</evidence>
<proteinExistence type="predicted"/>
<dbReference type="SUPFAM" id="SSF51338">
    <property type="entry name" value="Composite domain of metallo-dependent hydrolases"/>
    <property type="match status" value="1"/>
</dbReference>
<reference evidence="2 3" key="1">
    <citation type="submission" date="2018-03" db="EMBL/GenBank/DDBJ databases">
        <title>Genomic Encyclopedia of Archaeal and Bacterial Type Strains, Phase II (KMG-II): from individual species to whole genera.</title>
        <authorList>
            <person name="Goeker M."/>
        </authorList>
    </citation>
    <scope>NUCLEOTIDE SEQUENCE [LARGE SCALE GENOMIC DNA]</scope>
    <source>
        <strain evidence="2 3">DSM 100065</strain>
    </source>
</reference>
<dbReference type="PANTHER" id="PTHR22642:SF2">
    <property type="entry name" value="PROTEIN LONG AFTER FAR-RED 3"/>
    <property type="match status" value="1"/>
</dbReference>
<dbReference type="SUPFAM" id="SSF51556">
    <property type="entry name" value="Metallo-dependent hydrolases"/>
    <property type="match status" value="1"/>
</dbReference>
<dbReference type="Pfam" id="PF07969">
    <property type="entry name" value="Amidohydro_3"/>
    <property type="match status" value="1"/>
</dbReference>
<evidence type="ECO:0000259" key="1">
    <source>
        <dbReference type="Pfam" id="PF07969"/>
    </source>
</evidence>
<dbReference type="Gene3D" id="3.10.310.70">
    <property type="match status" value="1"/>
</dbReference>
<dbReference type="CDD" id="cd01300">
    <property type="entry name" value="YtcJ_like"/>
    <property type="match status" value="1"/>
</dbReference>
<name>A0A2T0ZC58_9ACTN</name>
<sequence>MRLDSIIENADIVTMDPSYPRATRMGVWKGRIVGLDDDLDGLSATETVDLSGRCVIPGLIDGHTHNGITGLRMQSLDITGCATPDQALDRIRAASKEKPKGEWLEVVGYDQRVFGRDITAAELDAAVGDRKVWMRHISSHSSVVSTAVLRDGFNERLSLGDVLDDAEDDAWDDEFPPDGLLVEDNQRLVQGQRMPYSQREIETALVAAGQRCLSEGITMCIDAGIGANLASLGAAELAAYQALRERGELPQRMQVMAGFDAIHPLSTAVEDGYADGLDLGMRTGFGDDWLSLGAMKLWLDGGMMVRSAAVTEPYAGTTNTGMLLMDEESVTQIVMQAQRAGWQLALHAIGDHAIDVALDAFEYAQQDSQGVDTRHRIEHAGMIRPDQIARFGALGMTIGTQPCFLWYSGDDFAQLVGSERVDWLYRGRSLIDAGVRLVGSTDRPLPGDPLRGIQVMVDRRTPTGVVVGSDEGVTVDEALAAFTINAAWAAGREHDLGSLSAGKAADFVVLDASPYAVEPAQIGEIAVERTYIDGLLRFEK</sequence>
<dbReference type="EMBL" id="PVUE01000024">
    <property type="protein sequence ID" value="PRZ33891.1"/>
    <property type="molecule type" value="Genomic_DNA"/>
</dbReference>
<dbReference type="OrthoDB" id="3173428at2"/>
<feature type="domain" description="Amidohydrolase 3" evidence="1">
    <location>
        <begin position="46"/>
        <end position="534"/>
    </location>
</feature>
<dbReference type="InterPro" id="IPR033932">
    <property type="entry name" value="YtcJ-like"/>
</dbReference>
<protein>
    <recommendedName>
        <fullName evidence="1">Amidohydrolase 3 domain-containing protein</fullName>
    </recommendedName>
</protein>
<dbReference type="PANTHER" id="PTHR22642">
    <property type="entry name" value="IMIDAZOLONEPROPIONASE"/>
    <property type="match status" value="1"/>
</dbReference>
<dbReference type="InterPro" id="IPR032466">
    <property type="entry name" value="Metal_Hydrolase"/>
</dbReference>
<comment type="caution">
    <text evidence="2">The sequence shown here is derived from an EMBL/GenBank/DDBJ whole genome shotgun (WGS) entry which is preliminary data.</text>
</comment>
<dbReference type="AlphaFoldDB" id="A0A2T0ZC58"/>
<organism evidence="2 3">
    <name type="scientific">Antricoccus suffuscus</name>
    <dbReference type="NCBI Taxonomy" id="1629062"/>
    <lineage>
        <taxon>Bacteria</taxon>
        <taxon>Bacillati</taxon>
        <taxon>Actinomycetota</taxon>
        <taxon>Actinomycetes</taxon>
        <taxon>Geodermatophilales</taxon>
        <taxon>Antricoccaceae</taxon>
        <taxon>Antricoccus</taxon>
    </lineage>
</organism>
<gene>
    <name evidence="2" type="ORF">CLV47_12424</name>
</gene>